<reference evidence="1 2" key="1">
    <citation type="submission" date="2018-12" db="EMBL/GenBank/DDBJ databases">
        <authorList>
            <person name="Criscuolo A."/>
        </authorList>
    </citation>
    <scope>NUCLEOTIDE SEQUENCE [LARGE SCALE GENOMIC DNA]</scope>
    <source>
        <strain evidence="1">ACIP1116281</strain>
    </source>
</reference>
<accession>A0A3S4C921</accession>
<dbReference type="AlphaFoldDB" id="A0A3S4C921"/>
<dbReference type="PANTHER" id="PTHR30143:SF0">
    <property type="entry name" value="2-KETO-4-PENTENOATE HYDRATASE"/>
    <property type="match status" value="1"/>
</dbReference>
<proteinExistence type="predicted"/>
<dbReference type="OrthoDB" id="7854191at2"/>
<protein>
    <submittedName>
        <fullName evidence="1">2-keto-4-pentenoate hydratase</fullName>
        <ecNumber evidence="1">4.2.1.80</ecNumber>
    </submittedName>
</protein>
<dbReference type="GO" id="GO:0008684">
    <property type="term" value="F:2-oxopent-4-enoate hydratase activity"/>
    <property type="evidence" value="ECO:0007669"/>
    <property type="project" value="UniProtKB-EC"/>
</dbReference>
<dbReference type="PANTHER" id="PTHR30143">
    <property type="entry name" value="ACID HYDRATASE"/>
    <property type="match status" value="1"/>
</dbReference>
<dbReference type="Gene3D" id="3.90.850.10">
    <property type="entry name" value="Fumarylacetoacetase-like, C-terminal domain"/>
    <property type="match status" value="1"/>
</dbReference>
<evidence type="ECO:0000313" key="1">
    <source>
        <dbReference type="EMBL" id="VDS02945.1"/>
    </source>
</evidence>
<dbReference type="SUPFAM" id="SSF56529">
    <property type="entry name" value="FAH"/>
    <property type="match status" value="1"/>
</dbReference>
<dbReference type="GO" id="GO:0005737">
    <property type="term" value="C:cytoplasm"/>
    <property type="evidence" value="ECO:0007669"/>
    <property type="project" value="TreeGrafter"/>
</dbReference>
<dbReference type="EMBL" id="UZWD01000004">
    <property type="protein sequence ID" value="VDS02945.1"/>
    <property type="molecule type" value="Genomic_DNA"/>
</dbReference>
<name>A0A3S4C921_9HYPH</name>
<evidence type="ECO:0000313" key="2">
    <source>
        <dbReference type="Proteomes" id="UP000268844"/>
    </source>
</evidence>
<dbReference type="Proteomes" id="UP000268844">
    <property type="component" value="Unassembled WGS sequence"/>
</dbReference>
<dbReference type="EC" id="4.2.1.80" evidence="1"/>
<keyword evidence="1" id="KW-0456">Lyase</keyword>
<gene>
    <name evidence="1" type="primary">mhpD_1</name>
    <name evidence="1" type="ORF">DEVEQU_00064</name>
</gene>
<dbReference type="InterPro" id="IPR050772">
    <property type="entry name" value="Hydratase-Decarb/MhpD_sf"/>
</dbReference>
<dbReference type="RefSeq" id="WP_126148572.1">
    <property type="nucleotide sequence ID" value="NZ_JBHTMH010000006.1"/>
</dbReference>
<organism evidence="1 2">
    <name type="scientific">Devosia equisanguinis</name>
    <dbReference type="NCBI Taxonomy" id="2490941"/>
    <lineage>
        <taxon>Bacteria</taxon>
        <taxon>Pseudomonadati</taxon>
        <taxon>Pseudomonadota</taxon>
        <taxon>Alphaproteobacteria</taxon>
        <taxon>Hyphomicrobiales</taxon>
        <taxon>Devosiaceae</taxon>
        <taxon>Devosia</taxon>
    </lineage>
</organism>
<dbReference type="InterPro" id="IPR036663">
    <property type="entry name" value="Fumarylacetoacetase_C_sf"/>
</dbReference>
<keyword evidence="2" id="KW-1185">Reference proteome</keyword>
<sequence length="250" mass="25625">MASQSTGQFARAYIAAHRDPSKPVPAAALQALDATGAMAVQGEVLRQLGETASVAKVAAPAGGPALAAPIIDSWVTRSGGTLQLNGRNMMGLEIEIAAVLKSDITPDIARQGKTAVLAAIDHFIVGIELIGTRIDQYKHAGAYGSLSDFMVTSGYVTGAQVIPTLPEVDGLLITLETTAGTTQLGPAKLPFGGVLEPIIAYASAPFDHFGGLRAGMVVTTGSLCPLIEVSPTGTFALQLGDFDPVSLTLS</sequence>